<evidence type="ECO:0000256" key="5">
    <source>
        <dbReference type="ARBA" id="ARBA00022989"/>
    </source>
</evidence>
<keyword evidence="7" id="KW-0325">Glycoprotein</keyword>
<dbReference type="GO" id="GO:0098552">
    <property type="term" value="C:side of membrane"/>
    <property type="evidence" value="ECO:0007669"/>
    <property type="project" value="UniProtKB-KW"/>
</dbReference>
<protein>
    <submittedName>
        <fullName evidence="10">Putative histone-lysine N-methyltransferase PFF1440w</fullName>
    </submittedName>
</protein>
<feature type="chain" id="PRO_5001982447" evidence="9">
    <location>
        <begin position="21"/>
        <end position="150"/>
    </location>
</feature>
<dbReference type="GO" id="GO:0008168">
    <property type="term" value="F:methyltransferase activity"/>
    <property type="evidence" value="ECO:0007669"/>
    <property type="project" value="UniProtKB-KW"/>
</dbReference>
<accession>A0A0A1WN45</accession>
<keyword evidence="2" id="KW-0336">GPI-anchor</keyword>
<dbReference type="OrthoDB" id="6723514at2759"/>
<keyword evidence="6" id="KW-0472">Membrane</keyword>
<evidence type="ECO:0000256" key="8">
    <source>
        <dbReference type="ARBA" id="ARBA00023288"/>
    </source>
</evidence>
<evidence type="ECO:0000256" key="4">
    <source>
        <dbReference type="ARBA" id="ARBA00022729"/>
    </source>
</evidence>
<keyword evidence="3" id="KW-0812">Transmembrane</keyword>
<keyword evidence="5" id="KW-1133">Transmembrane helix</keyword>
<proteinExistence type="predicted"/>
<name>A0A0A1WN45_ZEUCU</name>
<dbReference type="PANTHER" id="PTHR33562">
    <property type="entry name" value="ATILLA, ISOFORM B-RELATED-RELATED"/>
    <property type="match status" value="1"/>
</dbReference>
<dbReference type="GO" id="GO:0032222">
    <property type="term" value="P:regulation of synaptic transmission, cholinergic"/>
    <property type="evidence" value="ECO:0007669"/>
    <property type="project" value="InterPro"/>
</dbReference>
<dbReference type="InterPro" id="IPR050975">
    <property type="entry name" value="Sleep_regulator"/>
</dbReference>
<dbReference type="GO" id="GO:0030431">
    <property type="term" value="P:sleep"/>
    <property type="evidence" value="ECO:0007669"/>
    <property type="project" value="InterPro"/>
</dbReference>
<dbReference type="InterPro" id="IPR031424">
    <property type="entry name" value="QVR-like"/>
</dbReference>
<dbReference type="Pfam" id="PF17064">
    <property type="entry name" value="QVR"/>
    <property type="match status" value="1"/>
</dbReference>
<evidence type="ECO:0000256" key="6">
    <source>
        <dbReference type="ARBA" id="ARBA00023136"/>
    </source>
</evidence>
<evidence type="ECO:0000256" key="3">
    <source>
        <dbReference type="ARBA" id="ARBA00022692"/>
    </source>
</evidence>
<keyword evidence="10" id="KW-0489">Methyltransferase</keyword>
<feature type="signal peptide" evidence="9">
    <location>
        <begin position="1"/>
        <end position="20"/>
    </location>
</feature>
<reference evidence="10" key="2">
    <citation type="journal article" date="2015" name="Gigascience">
        <title>Reconstructing a comprehensive transcriptome assembly of a white-pupal translocated strain of the pest fruit fly Bactrocera cucurbitae.</title>
        <authorList>
            <person name="Sim S.B."/>
            <person name="Calla B."/>
            <person name="Hall B."/>
            <person name="DeRego T."/>
            <person name="Geib S.M."/>
        </authorList>
    </citation>
    <scope>NUCLEOTIDE SEQUENCE</scope>
</reference>
<dbReference type="PANTHER" id="PTHR33562:SF18">
    <property type="entry name" value="BOUDIN-RELATED"/>
    <property type="match status" value="1"/>
</dbReference>
<sequence length="150" mass="17094">MQRIFCLIILMLSLAVNAWAIECYSCESIYHSSCGDDFDMENHFKLDCSHVPPPRYLGYDLDERNATGCMKRTYKVGDLLRIERNCFFGDMNDTDRGCQLDPTVEQADPISCDVCDTEDFCNHSSQLKAWPQYLAIALFAFTAKLLHGLS</sequence>
<organism evidence="10">
    <name type="scientific">Zeugodacus cucurbitae</name>
    <name type="common">Melon fruit fly</name>
    <name type="synonym">Bactrocera cucurbitae</name>
    <dbReference type="NCBI Taxonomy" id="28588"/>
    <lineage>
        <taxon>Eukaryota</taxon>
        <taxon>Metazoa</taxon>
        <taxon>Ecdysozoa</taxon>
        <taxon>Arthropoda</taxon>
        <taxon>Hexapoda</taxon>
        <taxon>Insecta</taxon>
        <taxon>Pterygota</taxon>
        <taxon>Neoptera</taxon>
        <taxon>Endopterygota</taxon>
        <taxon>Diptera</taxon>
        <taxon>Brachycera</taxon>
        <taxon>Muscomorpha</taxon>
        <taxon>Tephritoidea</taxon>
        <taxon>Tephritidae</taxon>
        <taxon>Zeugodacus</taxon>
        <taxon>Zeugodacus</taxon>
    </lineage>
</organism>
<comment type="subcellular location">
    <subcellularLocation>
        <location evidence="1">Membrane</location>
        <topology evidence="1">Lipid-anchor</topology>
        <topology evidence="1">GPI-anchor</topology>
    </subcellularLocation>
</comment>
<evidence type="ECO:0000256" key="2">
    <source>
        <dbReference type="ARBA" id="ARBA00022622"/>
    </source>
</evidence>
<keyword evidence="8" id="KW-0449">Lipoprotein</keyword>
<dbReference type="GO" id="GO:0032259">
    <property type="term" value="P:methylation"/>
    <property type="evidence" value="ECO:0007669"/>
    <property type="project" value="UniProtKB-KW"/>
</dbReference>
<evidence type="ECO:0000256" key="1">
    <source>
        <dbReference type="ARBA" id="ARBA00004589"/>
    </source>
</evidence>
<reference evidence="10" key="1">
    <citation type="submission" date="2014-11" db="EMBL/GenBank/DDBJ databases">
        <authorList>
            <person name="Geib S."/>
        </authorList>
    </citation>
    <scope>NUCLEOTIDE SEQUENCE</scope>
</reference>
<dbReference type="EMBL" id="GBXI01014181">
    <property type="protein sequence ID" value="JAD00111.1"/>
    <property type="molecule type" value="Transcribed_RNA"/>
</dbReference>
<evidence type="ECO:0000313" key="10">
    <source>
        <dbReference type="EMBL" id="JAD00111.1"/>
    </source>
</evidence>
<dbReference type="AlphaFoldDB" id="A0A0A1WN45"/>
<gene>
    <name evidence="10" type="primary">PFF1440w</name>
    <name evidence="10" type="ORF">g.6873</name>
</gene>
<evidence type="ECO:0000256" key="7">
    <source>
        <dbReference type="ARBA" id="ARBA00023180"/>
    </source>
</evidence>
<evidence type="ECO:0000256" key="9">
    <source>
        <dbReference type="SAM" id="SignalP"/>
    </source>
</evidence>
<keyword evidence="10" id="KW-0808">Transferase</keyword>
<keyword evidence="4 9" id="KW-0732">Signal</keyword>
<dbReference type="GeneID" id="105215334"/>